<accession>A0A7J6U1Y1</accession>
<keyword evidence="1" id="KW-0812">Transmembrane</keyword>
<evidence type="ECO:0000256" key="1">
    <source>
        <dbReference type="SAM" id="Phobius"/>
    </source>
</evidence>
<reference evidence="2 3" key="1">
    <citation type="submission" date="2020-04" db="EMBL/GenBank/DDBJ databases">
        <title>Perkinsus olseni comparative genomics.</title>
        <authorList>
            <person name="Bogema D.R."/>
        </authorList>
    </citation>
    <scope>NUCLEOTIDE SEQUENCE [LARGE SCALE GENOMIC DNA]</scope>
    <source>
        <strain evidence="2 3">ATCC PRA-207</strain>
    </source>
</reference>
<proteinExistence type="predicted"/>
<evidence type="ECO:0000313" key="3">
    <source>
        <dbReference type="Proteomes" id="UP000553632"/>
    </source>
</evidence>
<organism evidence="2 3">
    <name type="scientific">Perkinsus olseni</name>
    <name type="common">Perkinsus atlanticus</name>
    <dbReference type="NCBI Taxonomy" id="32597"/>
    <lineage>
        <taxon>Eukaryota</taxon>
        <taxon>Sar</taxon>
        <taxon>Alveolata</taxon>
        <taxon>Perkinsozoa</taxon>
        <taxon>Perkinsea</taxon>
        <taxon>Perkinsida</taxon>
        <taxon>Perkinsidae</taxon>
        <taxon>Perkinsus</taxon>
    </lineage>
</organism>
<dbReference type="EMBL" id="JABANO010007076">
    <property type="protein sequence ID" value="KAF4750736.1"/>
    <property type="molecule type" value="Genomic_DNA"/>
</dbReference>
<name>A0A7J6U1Y1_PEROL</name>
<keyword evidence="3" id="KW-1185">Reference proteome</keyword>
<feature type="transmembrane region" description="Helical" evidence="1">
    <location>
        <begin position="6"/>
        <end position="25"/>
    </location>
</feature>
<sequence>VVSLEFFLTLAANIIAIGTCANILVRELSIEVWIIIFAALSLSFVLLPWFNKISHVMGIIGAFGAVLGAALWRATFLCPTTEGK</sequence>
<protein>
    <submittedName>
        <fullName evidence="2">Uncharacterized protein</fullName>
    </submittedName>
</protein>
<feature type="transmembrane region" description="Helical" evidence="1">
    <location>
        <begin position="56"/>
        <end position="76"/>
    </location>
</feature>
<keyword evidence="1" id="KW-0472">Membrane</keyword>
<feature type="transmembrane region" description="Helical" evidence="1">
    <location>
        <begin position="32"/>
        <end position="50"/>
    </location>
</feature>
<feature type="non-terminal residue" evidence="2">
    <location>
        <position position="1"/>
    </location>
</feature>
<keyword evidence="1" id="KW-1133">Transmembrane helix</keyword>
<dbReference type="AlphaFoldDB" id="A0A7J6U1Y1"/>
<evidence type="ECO:0000313" key="2">
    <source>
        <dbReference type="EMBL" id="KAF4750736.1"/>
    </source>
</evidence>
<dbReference type="Proteomes" id="UP000553632">
    <property type="component" value="Unassembled WGS sequence"/>
</dbReference>
<comment type="caution">
    <text evidence="2">The sequence shown here is derived from an EMBL/GenBank/DDBJ whole genome shotgun (WGS) entry which is preliminary data.</text>
</comment>
<gene>
    <name evidence="2" type="ORF">FOZ63_020657</name>
</gene>